<keyword evidence="1" id="KW-0677">Repeat</keyword>
<proteinExistence type="predicted"/>
<dbReference type="AlphaFoldDB" id="A0A8J8NLG0"/>
<dbReference type="SUPFAM" id="SSF82185">
    <property type="entry name" value="Histone H3 K4-specific methyltransferase SET7/9 N-terminal domain"/>
    <property type="match status" value="2"/>
</dbReference>
<dbReference type="PANTHER" id="PTHR23084:SF263">
    <property type="entry name" value="MORN REPEAT-CONTAINING PROTEIN 1"/>
    <property type="match status" value="1"/>
</dbReference>
<dbReference type="OrthoDB" id="437960at2759"/>
<evidence type="ECO:0000313" key="2">
    <source>
        <dbReference type="EMBL" id="TNV76331.1"/>
    </source>
</evidence>
<dbReference type="Proteomes" id="UP000785679">
    <property type="component" value="Unassembled WGS sequence"/>
</dbReference>
<name>A0A8J8NLG0_HALGN</name>
<comment type="caution">
    <text evidence="2">The sequence shown here is derived from an EMBL/GenBank/DDBJ whole genome shotgun (WGS) entry which is preliminary data.</text>
</comment>
<gene>
    <name evidence="2" type="ORF">FGO68_gene14279</name>
</gene>
<dbReference type="EMBL" id="RRYP01013783">
    <property type="protein sequence ID" value="TNV76331.1"/>
    <property type="molecule type" value="Genomic_DNA"/>
</dbReference>
<accession>A0A8J8NLG0</accession>
<organism evidence="2 3">
    <name type="scientific">Halteria grandinella</name>
    <dbReference type="NCBI Taxonomy" id="5974"/>
    <lineage>
        <taxon>Eukaryota</taxon>
        <taxon>Sar</taxon>
        <taxon>Alveolata</taxon>
        <taxon>Ciliophora</taxon>
        <taxon>Intramacronucleata</taxon>
        <taxon>Spirotrichea</taxon>
        <taxon>Stichotrichia</taxon>
        <taxon>Sporadotrichida</taxon>
        <taxon>Halteriidae</taxon>
        <taxon>Halteria</taxon>
    </lineage>
</organism>
<evidence type="ECO:0008006" key="4">
    <source>
        <dbReference type="Google" id="ProtNLM"/>
    </source>
</evidence>
<dbReference type="SMART" id="SM00698">
    <property type="entry name" value="MORN"/>
    <property type="match status" value="4"/>
</dbReference>
<dbReference type="Pfam" id="PF02493">
    <property type="entry name" value="MORN"/>
    <property type="match status" value="2"/>
</dbReference>
<evidence type="ECO:0000256" key="1">
    <source>
        <dbReference type="ARBA" id="ARBA00022737"/>
    </source>
</evidence>
<protein>
    <recommendedName>
        <fullName evidence="4">MORN repeat protein</fullName>
    </recommendedName>
</protein>
<reference evidence="2" key="1">
    <citation type="submission" date="2019-06" db="EMBL/GenBank/DDBJ databases">
        <authorList>
            <person name="Zheng W."/>
        </authorList>
    </citation>
    <scope>NUCLEOTIDE SEQUENCE</scope>
    <source>
        <strain evidence="2">QDHG01</strain>
    </source>
</reference>
<evidence type="ECO:0000313" key="3">
    <source>
        <dbReference type="Proteomes" id="UP000785679"/>
    </source>
</evidence>
<sequence>MESFQPSPTDHRISSMSIFDDSILDKILLLGNIDFSNYQAPDFNWYNHEDFEQSPECTVQFIKNHKIEFKGYYANATYYGQTRLGVKHGIGILLVPHLDYTDTMHTYEAIFRNGYPVKGRILTNGDFRLADLYKGDIEKNYEKNGKGELINYYAQYKYEGRFERDQFIGEGSLTYFNGDRYEGNFFNGYLRKGKCFYSNKDYYEGGFFFDTRHDTYQRNGEGKYWSGGDCWDGEWNRDKKSGDGTLTFADGSFQKGVWDVKPIGIHQFFGADGVLIKEQDFGS</sequence>
<dbReference type="PANTHER" id="PTHR23084">
    <property type="entry name" value="PHOSPHATIDYLINOSITOL-4-PHOSPHATE 5-KINASE RELATED"/>
    <property type="match status" value="1"/>
</dbReference>
<dbReference type="InterPro" id="IPR003409">
    <property type="entry name" value="MORN"/>
</dbReference>
<keyword evidence="3" id="KW-1185">Reference proteome</keyword>